<reference evidence="1" key="1">
    <citation type="submission" date="2021-02" db="EMBL/GenBank/DDBJ databases">
        <authorList>
            <person name="Nowell W R."/>
        </authorList>
    </citation>
    <scope>NUCLEOTIDE SEQUENCE</scope>
</reference>
<comment type="caution">
    <text evidence="1">The sequence shown here is derived from an EMBL/GenBank/DDBJ whole genome shotgun (WGS) entry which is preliminary data.</text>
</comment>
<name>A0A820SWK4_9BILA</name>
<sequence length="66" mass="7635">MFYLGYIIETIHNLVAKRIYNFAPFLTRSEVLKVGVTHYANITKAKTLLGYRVKVSPDEAMQRCIK</sequence>
<gene>
    <name evidence="1" type="ORF">OKA104_LOCUS54592</name>
</gene>
<dbReference type="Proteomes" id="UP000663881">
    <property type="component" value="Unassembled WGS sequence"/>
</dbReference>
<protein>
    <submittedName>
        <fullName evidence="1">Uncharacterized protein</fullName>
    </submittedName>
</protein>
<accession>A0A820SWK4</accession>
<feature type="non-terminal residue" evidence="1">
    <location>
        <position position="66"/>
    </location>
</feature>
<organism evidence="1 2">
    <name type="scientific">Adineta steineri</name>
    <dbReference type="NCBI Taxonomy" id="433720"/>
    <lineage>
        <taxon>Eukaryota</taxon>
        <taxon>Metazoa</taxon>
        <taxon>Spiralia</taxon>
        <taxon>Gnathifera</taxon>
        <taxon>Rotifera</taxon>
        <taxon>Eurotatoria</taxon>
        <taxon>Bdelloidea</taxon>
        <taxon>Adinetida</taxon>
        <taxon>Adinetidae</taxon>
        <taxon>Adineta</taxon>
    </lineage>
</organism>
<dbReference type="EMBL" id="CAJOAY010036721">
    <property type="protein sequence ID" value="CAF4459204.1"/>
    <property type="molecule type" value="Genomic_DNA"/>
</dbReference>
<evidence type="ECO:0000313" key="2">
    <source>
        <dbReference type="Proteomes" id="UP000663881"/>
    </source>
</evidence>
<proteinExistence type="predicted"/>
<dbReference type="AlphaFoldDB" id="A0A820SWK4"/>
<evidence type="ECO:0000313" key="1">
    <source>
        <dbReference type="EMBL" id="CAF4459204.1"/>
    </source>
</evidence>